<proteinExistence type="inferred from homology"/>
<dbReference type="EMBL" id="QJSW01000002">
    <property type="protein sequence ID" value="PYE51648.1"/>
    <property type="molecule type" value="Genomic_DNA"/>
</dbReference>
<dbReference type="GO" id="GO:0006310">
    <property type="term" value="P:DNA recombination"/>
    <property type="evidence" value="ECO:0007669"/>
    <property type="project" value="UniProtKB-KW"/>
</dbReference>
<dbReference type="InterPro" id="IPR044068">
    <property type="entry name" value="CB"/>
</dbReference>
<dbReference type="InterPro" id="IPR011010">
    <property type="entry name" value="DNA_brk_join_enz"/>
</dbReference>
<evidence type="ECO:0000259" key="7">
    <source>
        <dbReference type="PROSITE" id="PS51900"/>
    </source>
</evidence>
<dbReference type="GO" id="GO:0003677">
    <property type="term" value="F:DNA binding"/>
    <property type="evidence" value="ECO:0007669"/>
    <property type="project" value="UniProtKB-UniRule"/>
</dbReference>
<feature type="domain" description="Tyr recombinase" evidence="6">
    <location>
        <begin position="144"/>
        <end position="333"/>
    </location>
</feature>
<dbReference type="InterPro" id="IPR004107">
    <property type="entry name" value="Integrase_SAM-like_N"/>
</dbReference>
<protein>
    <submittedName>
        <fullName evidence="8">Integrase-like protein</fullName>
    </submittedName>
</protein>
<dbReference type="Pfam" id="PF00589">
    <property type="entry name" value="Phage_integrase"/>
    <property type="match status" value="1"/>
</dbReference>
<dbReference type="PANTHER" id="PTHR30349">
    <property type="entry name" value="PHAGE INTEGRASE-RELATED"/>
    <property type="match status" value="1"/>
</dbReference>
<feature type="domain" description="Core-binding (CB)" evidence="7">
    <location>
        <begin position="31"/>
        <end position="115"/>
    </location>
</feature>
<keyword evidence="2" id="KW-0229">DNA integration</keyword>
<dbReference type="InterPro" id="IPR050090">
    <property type="entry name" value="Tyrosine_recombinase_XerCD"/>
</dbReference>
<organism evidence="8 9">
    <name type="scientific">Paenibacillus barcinonensis</name>
    <dbReference type="NCBI Taxonomy" id="198119"/>
    <lineage>
        <taxon>Bacteria</taxon>
        <taxon>Bacillati</taxon>
        <taxon>Bacillota</taxon>
        <taxon>Bacilli</taxon>
        <taxon>Bacillales</taxon>
        <taxon>Paenibacillaceae</taxon>
        <taxon>Paenibacillus</taxon>
    </lineage>
</organism>
<dbReference type="Gene3D" id="1.10.443.10">
    <property type="entry name" value="Intergrase catalytic core"/>
    <property type="match status" value="1"/>
</dbReference>
<evidence type="ECO:0000313" key="9">
    <source>
        <dbReference type="Proteomes" id="UP000247790"/>
    </source>
</evidence>
<dbReference type="PROSITE" id="PS51898">
    <property type="entry name" value="TYR_RECOMBINASE"/>
    <property type="match status" value="1"/>
</dbReference>
<reference evidence="8 9" key="1">
    <citation type="submission" date="2018-06" db="EMBL/GenBank/DDBJ databases">
        <title>Genomic Encyclopedia of Type Strains, Phase III (KMG-III): the genomes of soil and plant-associated and newly described type strains.</title>
        <authorList>
            <person name="Whitman W."/>
        </authorList>
    </citation>
    <scope>NUCLEOTIDE SEQUENCE [LARGE SCALE GENOMIC DNA]</scope>
    <source>
        <strain evidence="8 9">CECT 7022</strain>
    </source>
</reference>
<evidence type="ECO:0000256" key="1">
    <source>
        <dbReference type="ARBA" id="ARBA00008857"/>
    </source>
</evidence>
<dbReference type="Gene3D" id="1.10.150.130">
    <property type="match status" value="1"/>
</dbReference>
<name>A0A2V4VDV9_PAEBA</name>
<gene>
    <name evidence="8" type="ORF">DFQ00_102443</name>
</gene>
<dbReference type="PANTHER" id="PTHR30349:SF64">
    <property type="entry name" value="PROPHAGE INTEGRASE INTD-RELATED"/>
    <property type="match status" value="1"/>
</dbReference>
<comment type="similarity">
    <text evidence="1">Belongs to the 'phage' integrase family.</text>
</comment>
<evidence type="ECO:0000256" key="3">
    <source>
        <dbReference type="ARBA" id="ARBA00023125"/>
    </source>
</evidence>
<evidence type="ECO:0000259" key="6">
    <source>
        <dbReference type="PROSITE" id="PS51898"/>
    </source>
</evidence>
<evidence type="ECO:0000313" key="8">
    <source>
        <dbReference type="EMBL" id="PYE51648.1"/>
    </source>
</evidence>
<dbReference type="InterPro" id="IPR013762">
    <property type="entry name" value="Integrase-like_cat_sf"/>
</dbReference>
<dbReference type="AlphaFoldDB" id="A0A2V4VDV9"/>
<dbReference type="CDD" id="cd00397">
    <property type="entry name" value="DNA_BRE_C"/>
    <property type="match status" value="1"/>
</dbReference>
<dbReference type="SUPFAM" id="SSF56349">
    <property type="entry name" value="DNA breaking-rejoining enzymes"/>
    <property type="match status" value="1"/>
</dbReference>
<dbReference type="Proteomes" id="UP000247790">
    <property type="component" value="Unassembled WGS sequence"/>
</dbReference>
<dbReference type="PROSITE" id="PS51900">
    <property type="entry name" value="CB"/>
    <property type="match status" value="1"/>
</dbReference>
<dbReference type="InterPro" id="IPR002104">
    <property type="entry name" value="Integrase_catalytic"/>
</dbReference>
<comment type="caution">
    <text evidence="8">The sequence shown here is derived from an EMBL/GenBank/DDBJ whole genome shotgun (WGS) entry which is preliminary data.</text>
</comment>
<dbReference type="RefSeq" id="WP_244213693.1">
    <property type="nucleotide sequence ID" value="NZ_CP054614.1"/>
</dbReference>
<accession>A0A2V4VDV9</accession>
<evidence type="ECO:0000256" key="4">
    <source>
        <dbReference type="ARBA" id="ARBA00023172"/>
    </source>
</evidence>
<keyword evidence="3 5" id="KW-0238">DNA-binding</keyword>
<dbReference type="GO" id="GO:0015074">
    <property type="term" value="P:DNA integration"/>
    <property type="evidence" value="ECO:0007669"/>
    <property type="project" value="UniProtKB-KW"/>
</dbReference>
<sequence>MSKKEVKQNTLREPAKKQAEVTEEMWLQVNEDYRLIVDEFISVQDLSPASRKQYTSVLRQFGWYLFSSMNDKPFYKITKRDFLRYLSFIRDNRKMSSSAISLRKSVVSSLCNHIENIIADEEENYKGFRNFTRGLPAIARNRVYEKVKVTKDEYDSMMKILEEDQNWLGMAWLATAFLVGARRSEIIQFKSEIMDYKVPEGQNYVLSHVVRGKGPSTDGKPLEYMVPLEVLPYWQKWIDTRGYESEFVFTTRYGNEIKAMSSAWANDFCTNVLSDMLERRINVHIFKNSCITYLLESGVPMHLVSKYVAHHNDISTTQIYDLRDFEEEKNQIF</sequence>
<keyword evidence="4" id="KW-0233">DNA recombination</keyword>
<evidence type="ECO:0000256" key="5">
    <source>
        <dbReference type="PROSITE-ProRule" id="PRU01248"/>
    </source>
</evidence>
<dbReference type="Pfam" id="PF13495">
    <property type="entry name" value="Phage_int_SAM_4"/>
    <property type="match status" value="1"/>
</dbReference>
<evidence type="ECO:0000256" key="2">
    <source>
        <dbReference type="ARBA" id="ARBA00022908"/>
    </source>
</evidence>
<dbReference type="InterPro" id="IPR010998">
    <property type="entry name" value="Integrase_recombinase_N"/>
</dbReference>